<dbReference type="PANTHER" id="PTHR32071:SF38">
    <property type="entry name" value="PSP OPERON TRANSCRIPTIONAL ACTIVATOR"/>
    <property type="match status" value="1"/>
</dbReference>
<dbReference type="InterPro" id="IPR003593">
    <property type="entry name" value="AAA+_ATPase"/>
</dbReference>
<dbReference type="SMART" id="SM00382">
    <property type="entry name" value="AAA"/>
    <property type="match status" value="1"/>
</dbReference>
<dbReference type="Gene3D" id="3.40.50.300">
    <property type="entry name" value="P-loop containing nucleotide triphosphate hydrolases"/>
    <property type="match status" value="1"/>
</dbReference>
<dbReference type="InterPro" id="IPR058031">
    <property type="entry name" value="AAA_lid_NorR"/>
</dbReference>
<gene>
    <name evidence="4" type="ORF">SPIROBIBN47_300009</name>
</gene>
<keyword evidence="2" id="KW-0067">ATP-binding</keyword>
<organism evidence="4">
    <name type="scientific">uncultured spirochete</name>
    <dbReference type="NCBI Taxonomy" id="156406"/>
    <lineage>
        <taxon>Bacteria</taxon>
        <taxon>Pseudomonadati</taxon>
        <taxon>Spirochaetota</taxon>
        <taxon>Spirochaetia</taxon>
        <taxon>Spirochaetales</taxon>
        <taxon>environmental samples</taxon>
    </lineage>
</organism>
<evidence type="ECO:0000313" key="4">
    <source>
        <dbReference type="EMBL" id="SLM13973.1"/>
    </source>
</evidence>
<dbReference type="Pfam" id="PF00158">
    <property type="entry name" value="Sigma54_activat"/>
    <property type="match status" value="1"/>
</dbReference>
<proteinExistence type="predicted"/>
<dbReference type="GO" id="GO:0006355">
    <property type="term" value="P:regulation of DNA-templated transcription"/>
    <property type="evidence" value="ECO:0007669"/>
    <property type="project" value="InterPro"/>
</dbReference>
<dbReference type="GO" id="GO:0005524">
    <property type="term" value="F:ATP binding"/>
    <property type="evidence" value="ECO:0007669"/>
    <property type="project" value="UniProtKB-KW"/>
</dbReference>
<sequence>MKKLLYFEQDSSRIRPIVVALSKHFEVSVAGDLLELAATLRQKEPRILLFGLASLPGAFSIHILDRIKQIMLNLHEEKLASRSALSVVVMHGDDSRWQQICEPYIAALREIPFCDIYVIPAATNPDELAVSIINIKRANRHLRTARMSATAEVPIIGNSTKMRHVIEQIRTYADKHHPVLIVGETGTGKELAARALHFWGKRSHHHFVALNCATIPETLFESEMFGTERGAYTDASTRMGAIEQADNGTLFLDEIGSLSLASQPRLLRVLETGEYRRLGDPHPHSAQFRLVSASCINPIDLAAKNKFRSDLVYRIADLVIEIPPLRHRAEDIPLLAAHFCSHFSKDAFSLEQNALDKLCAYHWPGNVRELRSVIARACANNSTGRIFADDIQFLYQWKFEGNSQPEVSA</sequence>
<dbReference type="InterPro" id="IPR002078">
    <property type="entry name" value="Sigma_54_int"/>
</dbReference>
<reference evidence="4" key="1">
    <citation type="submission" date="2017-02" db="EMBL/GenBank/DDBJ databases">
        <authorList>
            <person name="Regsiter A."/>
            <person name="William W."/>
        </authorList>
    </citation>
    <scope>NUCLEOTIDE SEQUENCE</scope>
    <source>
        <strain evidence="4">Bib</strain>
    </source>
</reference>
<name>A0A3P3XJR7_9SPIR</name>
<dbReference type="EMBL" id="FWDM01000024">
    <property type="protein sequence ID" value="SLM13973.1"/>
    <property type="molecule type" value="Genomic_DNA"/>
</dbReference>
<dbReference type="PROSITE" id="PS50045">
    <property type="entry name" value="SIGMA54_INTERACT_4"/>
    <property type="match status" value="1"/>
</dbReference>
<protein>
    <recommendedName>
        <fullName evidence="3">Sigma-54 factor interaction domain-containing protein</fullName>
    </recommendedName>
</protein>
<dbReference type="AlphaFoldDB" id="A0A3P3XJR7"/>
<dbReference type="Gene3D" id="1.10.8.60">
    <property type="match status" value="1"/>
</dbReference>
<evidence type="ECO:0000256" key="1">
    <source>
        <dbReference type="ARBA" id="ARBA00022741"/>
    </source>
</evidence>
<dbReference type="Pfam" id="PF25601">
    <property type="entry name" value="AAA_lid_14"/>
    <property type="match status" value="1"/>
</dbReference>
<evidence type="ECO:0000256" key="2">
    <source>
        <dbReference type="ARBA" id="ARBA00022840"/>
    </source>
</evidence>
<evidence type="ECO:0000259" key="3">
    <source>
        <dbReference type="PROSITE" id="PS50045"/>
    </source>
</evidence>
<keyword evidence="1" id="KW-0547">Nucleotide-binding</keyword>
<dbReference type="SUPFAM" id="SSF52540">
    <property type="entry name" value="P-loop containing nucleoside triphosphate hydrolases"/>
    <property type="match status" value="1"/>
</dbReference>
<dbReference type="InterPro" id="IPR027417">
    <property type="entry name" value="P-loop_NTPase"/>
</dbReference>
<dbReference type="FunFam" id="3.40.50.300:FF:000006">
    <property type="entry name" value="DNA-binding transcriptional regulator NtrC"/>
    <property type="match status" value="1"/>
</dbReference>
<dbReference type="PANTHER" id="PTHR32071">
    <property type="entry name" value="TRANSCRIPTIONAL REGULATORY PROTEIN"/>
    <property type="match status" value="1"/>
</dbReference>
<dbReference type="InterPro" id="IPR025943">
    <property type="entry name" value="Sigma_54_int_dom_ATP-bd_2"/>
</dbReference>
<dbReference type="PROSITE" id="PS00676">
    <property type="entry name" value="SIGMA54_INTERACT_2"/>
    <property type="match status" value="1"/>
</dbReference>
<accession>A0A3P3XJR7</accession>
<feature type="domain" description="Sigma-54 factor interaction" evidence="3">
    <location>
        <begin position="155"/>
        <end position="379"/>
    </location>
</feature>
<dbReference type="CDD" id="cd00009">
    <property type="entry name" value="AAA"/>
    <property type="match status" value="1"/>
</dbReference>